<organism evidence="7 8">
    <name type="scientific">Cohnella silvisoli</name>
    <dbReference type="NCBI Taxonomy" id="2873699"/>
    <lineage>
        <taxon>Bacteria</taxon>
        <taxon>Bacillati</taxon>
        <taxon>Bacillota</taxon>
        <taxon>Bacilli</taxon>
        <taxon>Bacillales</taxon>
        <taxon>Paenibacillaceae</taxon>
        <taxon>Cohnella</taxon>
    </lineage>
</organism>
<evidence type="ECO:0000256" key="4">
    <source>
        <dbReference type="PROSITE-ProRule" id="PRU00169"/>
    </source>
</evidence>
<dbReference type="Pfam" id="PF00072">
    <property type="entry name" value="Response_reg"/>
    <property type="match status" value="1"/>
</dbReference>
<evidence type="ECO:0000256" key="3">
    <source>
        <dbReference type="ARBA" id="ARBA00023163"/>
    </source>
</evidence>
<dbReference type="InterPro" id="IPR001789">
    <property type="entry name" value="Sig_transdc_resp-reg_receiver"/>
</dbReference>
<feature type="domain" description="HTH araC/xylS-type" evidence="5">
    <location>
        <begin position="448"/>
        <end position="545"/>
    </location>
</feature>
<evidence type="ECO:0000256" key="1">
    <source>
        <dbReference type="ARBA" id="ARBA00023015"/>
    </source>
</evidence>
<keyword evidence="1" id="KW-0805">Transcription regulation</keyword>
<dbReference type="EMBL" id="JASKHM010000001">
    <property type="protein sequence ID" value="MEQ4481262.1"/>
    <property type="molecule type" value="Genomic_DNA"/>
</dbReference>
<dbReference type="SUPFAM" id="SSF46689">
    <property type="entry name" value="Homeodomain-like"/>
    <property type="match status" value="2"/>
</dbReference>
<name>A0ABV1KN88_9BACL</name>
<keyword evidence="8" id="KW-1185">Reference proteome</keyword>
<dbReference type="PROSITE" id="PS01124">
    <property type="entry name" value="HTH_ARAC_FAMILY_2"/>
    <property type="match status" value="1"/>
</dbReference>
<dbReference type="SMART" id="SM00448">
    <property type="entry name" value="REC"/>
    <property type="match status" value="1"/>
</dbReference>
<keyword evidence="4" id="KW-0597">Phosphoprotein</keyword>
<dbReference type="PROSITE" id="PS50110">
    <property type="entry name" value="RESPONSE_REGULATORY"/>
    <property type="match status" value="1"/>
</dbReference>
<dbReference type="Gene3D" id="3.40.50.2300">
    <property type="match status" value="1"/>
</dbReference>
<evidence type="ECO:0000259" key="5">
    <source>
        <dbReference type="PROSITE" id="PS01124"/>
    </source>
</evidence>
<proteinExistence type="predicted"/>
<dbReference type="SMART" id="SM00342">
    <property type="entry name" value="HTH_ARAC"/>
    <property type="match status" value="1"/>
</dbReference>
<accession>A0ABV1KN88</accession>
<feature type="modified residue" description="4-aspartylphosphate" evidence="4">
    <location>
        <position position="55"/>
    </location>
</feature>
<feature type="domain" description="Response regulatory" evidence="6">
    <location>
        <begin position="3"/>
        <end position="120"/>
    </location>
</feature>
<evidence type="ECO:0000313" key="8">
    <source>
        <dbReference type="Proteomes" id="UP001493487"/>
    </source>
</evidence>
<dbReference type="InterPro" id="IPR018060">
    <property type="entry name" value="HTH_AraC"/>
</dbReference>
<dbReference type="SUPFAM" id="SSF52172">
    <property type="entry name" value="CheY-like"/>
    <property type="match status" value="1"/>
</dbReference>
<evidence type="ECO:0000259" key="6">
    <source>
        <dbReference type="PROSITE" id="PS50110"/>
    </source>
</evidence>
<protein>
    <submittedName>
        <fullName evidence="7">Response regulator</fullName>
    </submittedName>
</protein>
<sequence length="547" mass="62407">MYRVLIIDNEPVIVDGLYDLFQDVEHVELGVLKAYSASEALDQLSKHTIDIVFADIHMPGMNGLELQKTITKSWPRCKVIFLTGFNEFAYVQTAMRNGGFDYVLKTEGDERILEALNTAIASIQDYSKTERFIEEARQDMYLAKPLLQKEYVISLLNGERQYSDNIQLRFTELGISLSTAVPLLLIVGRVDEWLDAYTVSDRQLLMFAIHNIAQEYFSYAALVPVSYDPTKFIWLLQPKEAETVNWEKFVRPVHETLDSIQSSSKNVLKITISIVTHSKPCSWNDLPSVFNNLNRLLGRGLGLGKEILLTDSDTAEKTTVPLSLGAGSAGNDPVMPSHRKNIPMLEYYLESGASQEFSSLCRTMLQSAAHDHYAYAEIYYSIATLVLSYLNRMEATKNLLERQDFDGLMQMDDHNTWKAAASYFEGVVDLLFVKRLDEKEEKSHSIITRLQQYIQGNLDNDLSLTRLSEVVYLNASYLSRLYKQTTGHGLAEYIAEKRINKASALLRDTSLKIHEVARQVGLEQGYFIKMFKKYIHMTPQEYRELKG</sequence>
<dbReference type="RefSeq" id="WP_232182228.1">
    <property type="nucleotide sequence ID" value="NZ_JAIOAP010000001.1"/>
</dbReference>
<dbReference type="InterPro" id="IPR009057">
    <property type="entry name" value="Homeodomain-like_sf"/>
</dbReference>
<dbReference type="PANTHER" id="PTHR43280:SF2">
    <property type="entry name" value="HTH-TYPE TRANSCRIPTIONAL REGULATOR EXSA"/>
    <property type="match status" value="1"/>
</dbReference>
<dbReference type="InterPro" id="IPR011006">
    <property type="entry name" value="CheY-like_superfamily"/>
</dbReference>
<reference evidence="7 8" key="1">
    <citation type="journal article" date="2023" name="Genome Announc.">
        <title>Pan-Genome Analyses of the Genus Cohnella and Proposal of the Novel Species Cohnella silvisoli sp. nov., Isolated from Forest Soil.</title>
        <authorList>
            <person name="Wang C."/>
            <person name="Mao L."/>
            <person name="Bao G."/>
            <person name="Zhu H."/>
        </authorList>
    </citation>
    <scope>NUCLEOTIDE SEQUENCE [LARGE SCALE GENOMIC DNA]</scope>
    <source>
        <strain evidence="7 8">NL03-T5-1</strain>
    </source>
</reference>
<keyword evidence="2" id="KW-0238">DNA-binding</keyword>
<dbReference type="Proteomes" id="UP001493487">
    <property type="component" value="Unassembled WGS sequence"/>
</dbReference>
<dbReference type="CDD" id="cd17536">
    <property type="entry name" value="REC_YesN-like"/>
    <property type="match status" value="1"/>
</dbReference>
<dbReference type="Gene3D" id="1.10.10.60">
    <property type="entry name" value="Homeodomain-like"/>
    <property type="match status" value="2"/>
</dbReference>
<dbReference type="Pfam" id="PF12833">
    <property type="entry name" value="HTH_18"/>
    <property type="match status" value="1"/>
</dbReference>
<dbReference type="PANTHER" id="PTHR43280">
    <property type="entry name" value="ARAC-FAMILY TRANSCRIPTIONAL REGULATOR"/>
    <property type="match status" value="1"/>
</dbReference>
<keyword evidence="3" id="KW-0804">Transcription</keyword>
<comment type="caution">
    <text evidence="7">The sequence shown here is derived from an EMBL/GenBank/DDBJ whole genome shotgun (WGS) entry which is preliminary data.</text>
</comment>
<evidence type="ECO:0000256" key="2">
    <source>
        <dbReference type="ARBA" id="ARBA00023125"/>
    </source>
</evidence>
<gene>
    <name evidence="7" type="ORF">QJS35_02510</name>
</gene>
<evidence type="ECO:0000313" key="7">
    <source>
        <dbReference type="EMBL" id="MEQ4481262.1"/>
    </source>
</evidence>